<gene>
    <name evidence="2" type="ORF">ACFP90_03125</name>
</gene>
<evidence type="ECO:0000313" key="3">
    <source>
        <dbReference type="Proteomes" id="UP001596317"/>
    </source>
</evidence>
<comment type="caution">
    <text evidence="2">The sequence shown here is derived from an EMBL/GenBank/DDBJ whole genome shotgun (WGS) entry which is preliminary data.</text>
</comment>
<evidence type="ECO:0008006" key="4">
    <source>
        <dbReference type="Google" id="ProtNLM"/>
    </source>
</evidence>
<dbReference type="Proteomes" id="UP001596317">
    <property type="component" value="Unassembled WGS sequence"/>
</dbReference>
<name>A0ABW1ZF71_9DEIO</name>
<evidence type="ECO:0000256" key="1">
    <source>
        <dbReference type="SAM" id="MobiDB-lite"/>
    </source>
</evidence>
<sequence length="313" mass="35254">MTDESRLYPAVVTKVWPEVAHQRCLFHVAKNMHERLSEVLRTWRRSLPAPPINPTKKPSVRGRARDQDSPLAQRKTAAIHEVFRLREAGLSQGAIVRLTGHGINTVKKWLAGPRPAEGAAEGLSSEAASPPPPGWTSWAQVGQVRNSLMGHKGWLLGQVARWTEEQRTRFAVLVESPLGEQLRTVRALVEGWAALWRRPDGARPTVTESRQYFDAWVKDPRFQTDPALSGLVKRLAGKFEHLVPFLSEPTWQGTNNAAERAARAFRRWQRPHYRLRTQRSIERQLAGKAEVLVQPLRPAGRCVRGRSITTAAL</sequence>
<keyword evidence="3" id="KW-1185">Reference proteome</keyword>
<protein>
    <recommendedName>
        <fullName evidence="4">Transposase</fullName>
    </recommendedName>
</protein>
<dbReference type="EMBL" id="JBHSWB010000001">
    <property type="protein sequence ID" value="MFC6659476.1"/>
    <property type="molecule type" value="Genomic_DNA"/>
</dbReference>
<reference evidence="3" key="1">
    <citation type="journal article" date="2019" name="Int. J. Syst. Evol. Microbiol.">
        <title>The Global Catalogue of Microorganisms (GCM) 10K type strain sequencing project: providing services to taxonomists for standard genome sequencing and annotation.</title>
        <authorList>
            <consortium name="The Broad Institute Genomics Platform"/>
            <consortium name="The Broad Institute Genome Sequencing Center for Infectious Disease"/>
            <person name="Wu L."/>
            <person name="Ma J."/>
        </authorList>
    </citation>
    <scope>NUCLEOTIDE SEQUENCE [LARGE SCALE GENOMIC DNA]</scope>
    <source>
        <strain evidence="3">CCUG 63830</strain>
    </source>
</reference>
<organism evidence="2 3">
    <name type="scientific">Deinococcus multiflagellatus</name>
    <dbReference type="NCBI Taxonomy" id="1656887"/>
    <lineage>
        <taxon>Bacteria</taxon>
        <taxon>Thermotogati</taxon>
        <taxon>Deinococcota</taxon>
        <taxon>Deinococci</taxon>
        <taxon>Deinococcales</taxon>
        <taxon>Deinococcaceae</taxon>
        <taxon>Deinococcus</taxon>
    </lineage>
</organism>
<feature type="region of interest" description="Disordered" evidence="1">
    <location>
        <begin position="46"/>
        <end position="73"/>
    </location>
</feature>
<dbReference type="RefSeq" id="WP_380058120.1">
    <property type="nucleotide sequence ID" value="NZ_JBHSWB010000001.1"/>
</dbReference>
<accession>A0ABW1ZF71</accession>
<proteinExistence type="predicted"/>
<evidence type="ECO:0000313" key="2">
    <source>
        <dbReference type="EMBL" id="MFC6659476.1"/>
    </source>
</evidence>